<protein>
    <submittedName>
        <fullName evidence="11">Uncharacterized protein</fullName>
    </submittedName>
</protein>
<keyword evidence="2" id="KW-0812">Transmembrane</keyword>
<keyword evidence="5" id="KW-0472">Membrane</keyword>
<dbReference type="InterPro" id="IPR036055">
    <property type="entry name" value="LDL_receptor-like_sf"/>
</dbReference>
<evidence type="ECO:0000256" key="9">
    <source>
        <dbReference type="PROSITE-ProRule" id="PRU00124"/>
    </source>
</evidence>
<evidence type="ECO:0000256" key="10">
    <source>
        <dbReference type="SAM" id="SignalP"/>
    </source>
</evidence>
<proteinExistence type="predicted"/>
<keyword evidence="7" id="KW-0675">Receptor</keyword>
<dbReference type="GO" id="GO:0006898">
    <property type="term" value="P:receptor-mediated endocytosis"/>
    <property type="evidence" value="ECO:0007669"/>
    <property type="project" value="TreeGrafter"/>
</dbReference>
<dbReference type="InterPro" id="IPR002172">
    <property type="entry name" value="LDrepeatLR_classA_rpt"/>
</dbReference>
<evidence type="ECO:0000256" key="3">
    <source>
        <dbReference type="ARBA" id="ARBA00022737"/>
    </source>
</evidence>
<keyword evidence="12" id="KW-1185">Reference proteome</keyword>
<dbReference type="InterPro" id="IPR051221">
    <property type="entry name" value="LDLR-related"/>
</dbReference>
<evidence type="ECO:0000256" key="6">
    <source>
        <dbReference type="ARBA" id="ARBA00023157"/>
    </source>
</evidence>
<keyword evidence="8" id="KW-0325">Glycoprotein</keyword>
<dbReference type="PANTHER" id="PTHR22722">
    <property type="entry name" value="LOW-DENSITY LIPOPROTEIN RECEPTOR-RELATED PROTEIN 2-RELATED"/>
    <property type="match status" value="1"/>
</dbReference>
<dbReference type="CDD" id="cd00112">
    <property type="entry name" value="LDLa"/>
    <property type="match status" value="2"/>
</dbReference>
<comment type="subcellular location">
    <subcellularLocation>
        <location evidence="1">Membrane</location>
        <topology evidence="1">Single-pass membrane protein</topology>
    </subcellularLocation>
</comment>
<dbReference type="GO" id="GO:0042562">
    <property type="term" value="F:hormone binding"/>
    <property type="evidence" value="ECO:0007669"/>
    <property type="project" value="TreeGrafter"/>
</dbReference>
<sequence>MKEKLLIILLVQLLRVEASDGLHRSKRDASDENQPLAFECENKNESIPYDWVCDGYQNCDDNSDEIGCNEERCGSMSKLKCKYRDVCIYKFWFCDGHNDCGDNSDETDCSEKRCNEAGKFGCKNKNKCISQNRVCDGADDCGDN</sequence>
<dbReference type="OrthoDB" id="9991628at2759"/>
<dbReference type="PANTHER" id="PTHR22722:SF14">
    <property type="entry name" value="MEGALIN, ISOFORM A"/>
    <property type="match status" value="1"/>
</dbReference>
<dbReference type="GO" id="GO:0016324">
    <property type="term" value="C:apical plasma membrane"/>
    <property type="evidence" value="ECO:0007669"/>
    <property type="project" value="TreeGrafter"/>
</dbReference>
<feature type="signal peptide" evidence="10">
    <location>
        <begin position="1"/>
        <end position="18"/>
    </location>
</feature>
<keyword evidence="3" id="KW-0677">Repeat</keyword>
<evidence type="ECO:0000256" key="5">
    <source>
        <dbReference type="ARBA" id="ARBA00023136"/>
    </source>
</evidence>
<evidence type="ECO:0000256" key="4">
    <source>
        <dbReference type="ARBA" id="ARBA00022989"/>
    </source>
</evidence>
<dbReference type="Proteomes" id="UP000215335">
    <property type="component" value="Unassembled WGS sequence"/>
</dbReference>
<reference evidence="11 12" key="1">
    <citation type="journal article" date="2017" name="Curr. Biol.">
        <title>The Evolution of Venom by Co-option of Single-Copy Genes.</title>
        <authorList>
            <person name="Martinson E.O."/>
            <person name="Mrinalini"/>
            <person name="Kelkar Y.D."/>
            <person name="Chang C.H."/>
            <person name="Werren J.H."/>
        </authorList>
    </citation>
    <scope>NUCLEOTIDE SEQUENCE [LARGE SCALE GENOMIC DNA]</scope>
    <source>
        <strain evidence="11 12">Alberta</strain>
        <tissue evidence="11">Whole body</tissue>
    </source>
</reference>
<dbReference type="SUPFAM" id="SSF57424">
    <property type="entry name" value="LDL receptor-like module"/>
    <property type="match status" value="3"/>
</dbReference>
<organism evidence="11 12">
    <name type="scientific">Trichomalopsis sarcophagae</name>
    <dbReference type="NCBI Taxonomy" id="543379"/>
    <lineage>
        <taxon>Eukaryota</taxon>
        <taxon>Metazoa</taxon>
        <taxon>Ecdysozoa</taxon>
        <taxon>Arthropoda</taxon>
        <taxon>Hexapoda</taxon>
        <taxon>Insecta</taxon>
        <taxon>Pterygota</taxon>
        <taxon>Neoptera</taxon>
        <taxon>Endopterygota</taxon>
        <taxon>Hymenoptera</taxon>
        <taxon>Apocrita</taxon>
        <taxon>Proctotrupomorpha</taxon>
        <taxon>Chalcidoidea</taxon>
        <taxon>Pteromalidae</taxon>
        <taxon>Pteromalinae</taxon>
        <taxon>Trichomalopsis</taxon>
    </lineage>
</organism>
<dbReference type="PROSITE" id="PS50068">
    <property type="entry name" value="LDLRA_2"/>
    <property type="match status" value="3"/>
</dbReference>
<dbReference type="AlphaFoldDB" id="A0A232FLR0"/>
<comment type="caution">
    <text evidence="11">The sequence shown here is derived from an EMBL/GenBank/DDBJ whole genome shotgun (WGS) entry which is preliminary data.</text>
</comment>
<evidence type="ECO:0000256" key="2">
    <source>
        <dbReference type="ARBA" id="ARBA00022692"/>
    </source>
</evidence>
<gene>
    <name evidence="11" type="ORF">TSAR_014277</name>
</gene>
<keyword evidence="4" id="KW-1133">Transmembrane helix</keyword>
<dbReference type="PRINTS" id="PR00261">
    <property type="entry name" value="LDLRECEPTOR"/>
</dbReference>
<keyword evidence="6 9" id="KW-1015">Disulfide bond</keyword>
<dbReference type="GO" id="GO:0043235">
    <property type="term" value="C:receptor complex"/>
    <property type="evidence" value="ECO:0007669"/>
    <property type="project" value="TreeGrafter"/>
</dbReference>
<feature type="disulfide bond" evidence="9">
    <location>
        <begin position="53"/>
        <end position="68"/>
    </location>
</feature>
<comment type="caution">
    <text evidence="9">Lacks conserved residue(s) required for the propagation of feature annotation.</text>
</comment>
<dbReference type="InterPro" id="IPR023415">
    <property type="entry name" value="LDLR_class-A_CS"/>
</dbReference>
<dbReference type="Gene3D" id="4.10.400.10">
    <property type="entry name" value="Low-density Lipoprotein Receptor"/>
    <property type="match status" value="3"/>
</dbReference>
<dbReference type="PROSITE" id="PS01209">
    <property type="entry name" value="LDLRA_1"/>
    <property type="match status" value="1"/>
</dbReference>
<feature type="chain" id="PRO_5012940762" evidence="10">
    <location>
        <begin position="19"/>
        <end position="144"/>
    </location>
</feature>
<dbReference type="EMBL" id="NNAY01000051">
    <property type="protein sequence ID" value="OXU31523.1"/>
    <property type="molecule type" value="Genomic_DNA"/>
</dbReference>
<accession>A0A232FLR0</accession>
<dbReference type="SMART" id="SM00192">
    <property type="entry name" value="LDLa"/>
    <property type="match status" value="3"/>
</dbReference>
<evidence type="ECO:0000313" key="12">
    <source>
        <dbReference type="Proteomes" id="UP000215335"/>
    </source>
</evidence>
<dbReference type="Pfam" id="PF00057">
    <property type="entry name" value="Ldl_recept_a"/>
    <property type="match status" value="3"/>
</dbReference>
<name>A0A232FLR0_9HYME</name>
<evidence type="ECO:0000313" key="11">
    <source>
        <dbReference type="EMBL" id="OXU31523.1"/>
    </source>
</evidence>
<evidence type="ECO:0000256" key="1">
    <source>
        <dbReference type="ARBA" id="ARBA00004167"/>
    </source>
</evidence>
<keyword evidence="10" id="KW-0732">Signal</keyword>
<feature type="disulfide bond" evidence="9">
    <location>
        <begin position="94"/>
        <end position="109"/>
    </location>
</feature>
<evidence type="ECO:0000256" key="7">
    <source>
        <dbReference type="ARBA" id="ARBA00023170"/>
    </source>
</evidence>
<dbReference type="STRING" id="543379.A0A232FLR0"/>
<evidence type="ECO:0000256" key="8">
    <source>
        <dbReference type="ARBA" id="ARBA00023180"/>
    </source>
</evidence>